<dbReference type="PANTHER" id="PTHR21716:SF68">
    <property type="entry name" value="TRANSPORT PROTEIN YTVI-RELATED"/>
    <property type="match status" value="1"/>
</dbReference>
<organism evidence="7 8">
    <name type="scientific">Bacillus thermozeamaize</name>
    <dbReference type="NCBI Taxonomy" id="230954"/>
    <lineage>
        <taxon>Bacteria</taxon>
        <taxon>Bacillati</taxon>
        <taxon>Bacillota</taxon>
        <taxon>Bacilli</taxon>
        <taxon>Bacillales</taxon>
        <taxon>Bacillaceae</taxon>
        <taxon>Bacillus</taxon>
    </lineage>
</organism>
<evidence type="ECO:0000256" key="3">
    <source>
        <dbReference type="ARBA" id="ARBA00022692"/>
    </source>
</evidence>
<feature type="transmembrane region" description="Helical" evidence="6">
    <location>
        <begin position="263"/>
        <end position="289"/>
    </location>
</feature>
<evidence type="ECO:0000256" key="5">
    <source>
        <dbReference type="ARBA" id="ARBA00023136"/>
    </source>
</evidence>
<evidence type="ECO:0000313" key="8">
    <source>
        <dbReference type="Proteomes" id="UP000196475"/>
    </source>
</evidence>
<dbReference type="EMBL" id="LZRT01000086">
    <property type="protein sequence ID" value="OUM86784.1"/>
    <property type="molecule type" value="Genomic_DNA"/>
</dbReference>
<comment type="subcellular location">
    <subcellularLocation>
        <location evidence="1">Membrane</location>
        <topology evidence="1">Multi-pass membrane protein</topology>
    </subcellularLocation>
</comment>
<name>A0A1Y3PI58_9BACI</name>
<keyword evidence="3 6" id="KW-0812">Transmembrane</keyword>
<feature type="transmembrane region" description="Helical" evidence="6">
    <location>
        <begin position="46"/>
        <end position="63"/>
    </location>
</feature>
<comment type="similarity">
    <text evidence="2">Belongs to the autoinducer-2 exporter (AI-2E) (TC 2.A.86) family.</text>
</comment>
<feature type="transmembrane region" description="Helical" evidence="6">
    <location>
        <begin position="301"/>
        <end position="319"/>
    </location>
</feature>
<dbReference type="Proteomes" id="UP000196475">
    <property type="component" value="Unassembled WGS sequence"/>
</dbReference>
<evidence type="ECO:0000313" key="7">
    <source>
        <dbReference type="EMBL" id="OUM86784.1"/>
    </source>
</evidence>
<evidence type="ECO:0000256" key="4">
    <source>
        <dbReference type="ARBA" id="ARBA00022989"/>
    </source>
</evidence>
<dbReference type="NCBIfam" id="TIGR02872">
    <property type="entry name" value="spore_ytvI"/>
    <property type="match status" value="1"/>
</dbReference>
<gene>
    <name evidence="7" type="ORF">BAA01_03855</name>
</gene>
<evidence type="ECO:0000256" key="2">
    <source>
        <dbReference type="ARBA" id="ARBA00009773"/>
    </source>
</evidence>
<feature type="transmembrane region" description="Helical" evidence="6">
    <location>
        <begin position="233"/>
        <end position="257"/>
    </location>
</feature>
<dbReference type="GO" id="GO:0055085">
    <property type="term" value="P:transmembrane transport"/>
    <property type="evidence" value="ECO:0007669"/>
    <property type="project" value="TreeGrafter"/>
</dbReference>
<keyword evidence="4 6" id="KW-1133">Transmembrane helix</keyword>
<keyword evidence="5 6" id="KW-0472">Membrane</keyword>
<evidence type="ECO:0000256" key="1">
    <source>
        <dbReference type="ARBA" id="ARBA00004141"/>
    </source>
</evidence>
<feature type="transmembrane region" description="Helical" evidence="6">
    <location>
        <begin position="75"/>
        <end position="99"/>
    </location>
</feature>
<feature type="transmembrane region" description="Helical" evidence="6">
    <location>
        <begin position="18"/>
        <end position="40"/>
    </location>
</feature>
<protein>
    <submittedName>
        <fullName evidence="7">Sporulation integral membrane protein YtvI</fullName>
    </submittedName>
</protein>
<dbReference type="AlphaFoldDB" id="A0A1Y3PI58"/>
<reference evidence="8" key="1">
    <citation type="submission" date="2016-06" db="EMBL/GenBank/DDBJ databases">
        <authorList>
            <person name="Nascimento L."/>
            <person name="Pereira R.V."/>
            <person name="Martins L.F."/>
            <person name="Quaggio R.B."/>
            <person name="Silva A.M."/>
            <person name="Setubal J.C."/>
        </authorList>
    </citation>
    <scope>NUCLEOTIDE SEQUENCE [LARGE SCALE GENOMIC DNA]</scope>
</reference>
<feature type="transmembrane region" description="Helical" evidence="6">
    <location>
        <begin position="176"/>
        <end position="200"/>
    </location>
</feature>
<feature type="transmembrane region" description="Helical" evidence="6">
    <location>
        <begin position="339"/>
        <end position="365"/>
    </location>
</feature>
<dbReference type="Pfam" id="PF01594">
    <property type="entry name" value="AI-2E_transport"/>
    <property type="match status" value="1"/>
</dbReference>
<comment type="caution">
    <text evidence="7">The sequence shown here is derived from an EMBL/GenBank/DDBJ whole genome shotgun (WGS) entry which is preliminary data.</text>
</comment>
<sequence length="384" mass="42862">MDATLGRKTILSKTQAQVLLRLLIVLVSIIGLFFLLRWLLPLVSPFIIAWLIALIINPIVNFLEKKAKMPRMLAVMLTLGLFILLVITLFTFLTAKIIIELTQLINILPVYLNQVQAYLSHFLTQEIVLNLFNQMENIVASLDPIYQEKITETIRSGIDYTTQAATKLFVFLLNGLLGFFTALPSTALLLIISFAAALFISKDWYRIRNGIIRMMPQKMAESSKLIWGYLRKAAFGFIWAQAILISVTGALVVFYLMILGVEYAITIGLVMALFDLLPYLGVGTILIPWAVYCLIIGDYKLGIALGILYLIIAIARQLLEPKIVGDNVGLDPLLTLIALYVGIQVFGVAGALIGPVVLVVLVSLYKANVFRDLWSYITRPLHSE</sequence>
<dbReference type="PANTHER" id="PTHR21716">
    <property type="entry name" value="TRANSMEMBRANE PROTEIN"/>
    <property type="match status" value="1"/>
</dbReference>
<evidence type="ECO:0000256" key="6">
    <source>
        <dbReference type="SAM" id="Phobius"/>
    </source>
</evidence>
<dbReference type="InterPro" id="IPR002549">
    <property type="entry name" value="AI-2E-like"/>
</dbReference>
<proteinExistence type="inferred from homology"/>
<accession>A0A1Y3PI58</accession>
<dbReference type="GO" id="GO:0016020">
    <property type="term" value="C:membrane"/>
    <property type="evidence" value="ECO:0007669"/>
    <property type="project" value="UniProtKB-SubCell"/>
</dbReference>
<dbReference type="InterPro" id="IPR014227">
    <property type="entry name" value="YtvI-like"/>
</dbReference>